<evidence type="ECO:0000256" key="2">
    <source>
        <dbReference type="SAM" id="MobiDB-lite"/>
    </source>
</evidence>
<name>A0A699K0U0_TANCI</name>
<sequence length="643" mass="71692">ISLSGGCDLKFLRSLPSEWKTHTLYWQNKTDLEDKSLDDLFNIDSINDSVSAAVNVSTVSAKLFASSLPNVDSLSNAVIYSFFAIQSSSPQSDNEDLKQIDADDLEEMDLKWQMAMLTMRARKECRSPKDSRRTVVAEPQRRSVPVETSTSNALVSQCDGTGSYDWSYQAKEEPTNFALMAFSSSSSNSSSDCETFSFKQNESVLEENIKLLNIEVQLRDTALATLRQKLETTKKERDDLNMKLEKFQTSFKRLTDLLASQTSDKAGLGYNSKIFTQAMFDCDNYYSSESDNDSWPPSNLYDRFVPSGGYHAIPPPMSGTFMPPKPDLVFHTPPSDENEHLAFNLSPTKPEQDLPSRPSAPIIEDWVSDSEDEAMPQVTKDVPSFAQSPELVKSPIHSGLISSPPMSVAPPVPLRTHSPSKGLRRTKKTCFVCKSETHLIKDCDFHARKFAQKSYASRDIHKHHATMNQSKFPLHKVSKTRPNIAPYAVSKVNAAKPFAVSAAQHNHGKKVWRPKSLVLDLALRTSILTAAARTIGVVKLKFSKTRPNIAPYAVSKSKSPLRRPFIGHPSPKLSISPPRVNAVKPSAVSVAQHNHDKKVWKPKCLILDHALRTSSASMTLKRFDYNDALGRSKSIMAWVPKRN</sequence>
<feature type="compositionally biased region" description="Basic and acidic residues" evidence="2">
    <location>
        <begin position="128"/>
        <end position="141"/>
    </location>
</feature>
<feature type="region of interest" description="Disordered" evidence="2">
    <location>
        <begin position="128"/>
        <end position="152"/>
    </location>
</feature>
<keyword evidence="1" id="KW-0175">Coiled coil</keyword>
<protein>
    <submittedName>
        <fullName evidence="3">Uncharacterized protein</fullName>
    </submittedName>
</protein>
<reference evidence="3" key="1">
    <citation type="journal article" date="2019" name="Sci. Rep.">
        <title>Draft genome of Tanacetum cinerariifolium, the natural source of mosquito coil.</title>
        <authorList>
            <person name="Yamashiro T."/>
            <person name="Shiraishi A."/>
            <person name="Satake H."/>
            <person name="Nakayama K."/>
        </authorList>
    </citation>
    <scope>NUCLEOTIDE SEQUENCE</scope>
</reference>
<accession>A0A699K0U0</accession>
<feature type="coiled-coil region" evidence="1">
    <location>
        <begin position="223"/>
        <end position="250"/>
    </location>
</feature>
<dbReference type="EMBL" id="BKCJ010463748">
    <property type="protein sequence ID" value="GFA65962.1"/>
    <property type="molecule type" value="Genomic_DNA"/>
</dbReference>
<evidence type="ECO:0000313" key="3">
    <source>
        <dbReference type="EMBL" id="GFA65962.1"/>
    </source>
</evidence>
<gene>
    <name evidence="3" type="ORF">Tci_637934</name>
</gene>
<dbReference type="AlphaFoldDB" id="A0A699K0U0"/>
<comment type="caution">
    <text evidence="3">The sequence shown here is derived from an EMBL/GenBank/DDBJ whole genome shotgun (WGS) entry which is preliminary data.</text>
</comment>
<feature type="non-terminal residue" evidence="3">
    <location>
        <position position="1"/>
    </location>
</feature>
<proteinExistence type="predicted"/>
<feature type="region of interest" description="Disordered" evidence="2">
    <location>
        <begin position="402"/>
        <end position="421"/>
    </location>
</feature>
<organism evidence="3">
    <name type="scientific">Tanacetum cinerariifolium</name>
    <name type="common">Dalmatian daisy</name>
    <name type="synonym">Chrysanthemum cinerariifolium</name>
    <dbReference type="NCBI Taxonomy" id="118510"/>
    <lineage>
        <taxon>Eukaryota</taxon>
        <taxon>Viridiplantae</taxon>
        <taxon>Streptophyta</taxon>
        <taxon>Embryophyta</taxon>
        <taxon>Tracheophyta</taxon>
        <taxon>Spermatophyta</taxon>
        <taxon>Magnoliopsida</taxon>
        <taxon>eudicotyledons</taxon>
        <taxon>Gunneridae</taxon>
        <taxon>Pentapetalae</taxon>
        <taxon>asterids</taxon>
        <taxon>campanulids</taxon>
        <taxon>Asterales</taxon>
        <taxon>Asteraceae</taxon>
        <taxon>Asteroideae</taxon>
        <taxon>Anthemideae</taxon>
        <taxon>Anthemidinae</taxon>
        <taxon>Tanacetum</taxon>
    </lineage>
</organism>
<evidence type="ECO:0000256" key="1">
    <source>
        <dbReference type="SAM" id="Coils"/>
    </source>
</evidence>